<protein>
    <submittedName>
        <fullName evidence="3">Uncharacterized protein LOC128198761</fullName>
    </submittedName>
</protein>
<evidence type="ECO:0000256" key="1">
    <source>
        <dbReference type="SAM" id="MobiDB-lite"/>
    </source>
</evidence>
<evidence type="ECO:0000313" key="3">
    <source>
        <dbReference type="RefSeq" id="XP_052741573.1"/>
    </source>
</evidence>
<gene>
    <name evidence="3" type="primary">LOC128198761</name>
</gene>
<keyword evidence="2" id="KW-1185">Reference proteome</keyword>
<sequence>MKEIWPWEGAETFTYSSQYASGAVSSELAACLQTCAAARRCAGSVRSMLAFMLLLHHAAARGSPQEPHVFKNISSCPDVGYYFTTEPVANALEPACLLCFCREDDALCWRRQLSRCDQRYHQLREGKRVHRVRRSPGLADIFFRGTDKDITDLNKNPPEECKQVESSYSIGCPPDDWCVGCTVCDCDANGRWKCHNLSFCDDKGRNKKKTDKIPQRTTKKANARTTKNPIITTSKKINKDKNNPKTTPNKQSAKRKQREMGKTQRKPIKELNKANVISVKKAKSPVYKKKPISKSKGRLNNKKMNTSAKSSSNKFLKGKTKTLNETEQIIRDMAHTIFKKVMASVEKIVMDSQKVITGKISKKGSTLKQYKNEINKKMNTTKSTKINNSIPKNIKNSQMPYTKKNKRDKRELTAVIPSTYYSNEGNIC</sequence>
<feature type="compositionally biased region" description="Basic and acidic residues" evidence="1">
    <location>
        <begin position="258"/>
        <end position="272"/>
    </location>
</feature>
<organism evidence="2 3">
    <name type="scientific">Bicyclus anynana</name>
    <name type="common">Squinting bush brown butterfly</name>
    <dbReference type="NCBI Taxonomy" id="110368"/>
    <lineage>
        <taxon>Eukaryota</taxon>
        <taxon>Metazoa</taxon>
        <taxon>Ecdysozoa</taxon>
        <taxon>Arthropoda</taxon>
        <taxon>Hexapoda</taxon>
        <taxon>Insecta</taxon>
        <taxon>Pterygota</taxon>
        <taxon>Neoptera</taxon>
        <taxon>Endopterygota</taxon>
        <taxon>Lepidoptera</taxon>
        <taxon>Glossata</taxon>
        <taxon>Ditrysia</taxon>
        <taxon>Papilionoidea</taxon>
        <taxon>Nymphalidae</taxon>
        <taxon>Satyrinae</taxon>
        <taxon>Satyrini</taxon>
        <taxon>Mycalesina</taxon>
        <taxon>Bicyclus</taxon>
    </lineage>
</organism>
<proteinExistence type="predicted"/>
<evidence type="ECO:0000313" key="2">
    <source>
        <dbReference type="Proteomes" id="UP001652582"/>
    </source>
</evidence>
<dbReference type="Proteomes" id="UP001652582">
    <property type="component" value="Chromosome 2"/>
</dbReference>
<accession>A0ABM3LR82</accession>
<feature type="compositionally biased region" description="Polar residues" evidence="1">
    <location>
        <begin position="302"/>
        <end position="314"/>
    </location>
</feature>
<dbReference type="RefSeq" id="XP_052741573.1">
    <property type="nucleotide sequence ID" value="XM_052885613.1"/>
</dbReference>
<feature type="region of interest" description="Disordered" evidence="1">
    <location>
        <begin position="292"/>
        <end position="315"/>
    </location>
</feature>
<dbReference type="GeneID" id="128198761"/>
<reference evidence="2" key="1">
    <citation type="submission" date="2025-05" db="UniProtKB">
        <authorList>
            <consortium name="RefSeq"/>
        </authorList>
    </citation>
    <scope>NUCLEOTIDE SEQUENCE [LARGE SCALE GENOMIC DNA]</scope>
</reference>
<name>A0ABM3LR82_BICAN</name>
<feature type="region of interest" description="Disordered" evidence="1">
    <location>
        <begin position="205"/>
        <end position="275"/>
    </location>
</feature>
<feature type="compositionally biased region" description="Basic residues" evidence="1">
    <location>
        <begin position="292"/>
        <end position="301"/>
    </location>
</feature>
<reference evidence="3" key="2">
    <citation type="submission" date="2025-08" db="UniProtKB">
        <authorList>
            <consortium name="RefSeq"/>
        </authorList>
    </citation>
    <scope>IDENTIFICATION</scope>
</reference>